<organism evidence="2 3">
    <name type="scientific">Polynucleobacter cosmopolitanus</name>
    <dbReference type="NCBI Taxonomy" id="351345"/>
    <lineage>
        <taxon>Bacteria</taxon>
        <taxon>Pseudomonadati</taxon>
        <taxon>Pseudomonadota</taxon>
        <taxon>Betaproteobacteria</taxon>
        <taxon>Burkholderiales</taxon>
        <taxon>Burkholderiaceae</taxon>
        <taxon>Polynucleobacter</taxon>
    </lineage>
</organism>
<dbReference type="GO" id="GO:0003700">
    <property type="term" value="F:DNA-binding transcription factor activity"/>
    <property type="evidence" value="ECO:0007669"/>
    <property type="project" value="TreeGrafter"/>
</dbReference>
<dbReference type="RefSeq" id="WP_089515532.1">
    <property type="nucleotide sequence ID" value="NZ_NJGG01000001.1"/>
</dbReference>
<dbReference type="InterPro" id="IPR030489">
    <property type="entry name" value="TR_Rrf2-type_CS"/>
</dbReference>
<dbReference type="PANTHER" id="PTHR33221:SF5">
    <property type="entry name" value="HTH-TYPE TRANSCRIPTIONAL REGULATOR ISCR"/>
    <property type="match status" value="1"/>
</dbReference>
<dbReference type="Pfam" id="PF02082">
    <property type="entry name" value="Rrf2"/>
    <property type="match status" value="1"/>
</dbReference>
<reference evidence="2 3" key="1">
    <citation type="submission" date="2017-06" db="EMBL/GenBank/DDBJ databases">
        <title>Reclassification of a Polynucleobacter cosmopolitanus strain isolated from tropical Lake Victoria as Polynucleobacter victoriensis comb. nov.</title>
        <authorList>
            <person name="Hahn M.W."/>
        </authorList>
    </citation>
    <scope>NUCLEOTIDE SEQUENCE [LARGE SCALE GENOMIC DNA]</scope>
    <source>
        <strain evidence="2 3">MWH-MoIso2</strain>
    </source>
</reference>
<dbReference type="PROSITE" id="PS51197">
    <property type="entry name" value="HTH_RRF2_2"/>
    <property type="match status" value="1"/>
</dbReference>
<accession>A0A229FWY6</accession>
<dbReference type="Proteomes" id="UP000215188">
    <property type="component" value="Unassembled WGS sequence"/>
</dbReference>
<dbReference type="Gene3D" id="1.10.10.10">
    <property type="entry name" value="Winged helix-like DNA-binding domain superfamily/Winged helix DNA-binding domain"/>
    <property type="match status" value="1"/>
</dbReference>
<dbReference type="GO" id="GO:0005829">
    <property type="term" value="C:cytosol"/>
    <property type="evidence" value="ECO:0007669"/>
    <property type="project" value="TreeGrafter"/>
</dbReference>
<proteinExistence type="predicted"/>
<keyword evidence="1" id="KW-0238">DNA-binding</keyword>
<dbReference type="OrthoDB" id="9808360at2"/>
<dbReference type="SUPFAM" id="SSF46785">
    <property type="entry name" value="Winged helix' DNA-binding domain"/>
    <property type="match status" value="1"/>
</dbReference>
<evidence type="ECO:0000313" key="3">
    <source>
        <dbReference type="Proteomes" id="UP000215188"/>
    </source>
</evidence>
<dbReference type="InterPro" id="IPR000944">
    <property type="entry name" value="Tscrpt_reg_Rrf2"/>
</dbReference>
<dbReference type="PROSITE" id="PS01332">
    <property type="entry name" value="HTH_RRF2_1"/>
    <property type="match status" value="1"/>
</dbReference>
<keyword evidence="3" id="KW-1185">Reference proteome</keyword>
<name>A0A229FWY6_9BURK</name>
<gene>
    <name evidence="2" type="ORF">AOC33_05480</name>
</gene>
<evidence type="ECO:0000313" key="2">
    <source>
        <dbReference type="EMBL" id="OXL16505.1"/>
    </source>
</evidence>
<dbReference type="InterPro" id="IPR036388">
    <property type="entry name" value="WH-like_DNA-bd_sf"/>
</dbReference>
<dbReference type="PANTHER" id="PTHR33221">
    <property type="entry name" value="WINGED HELIX-TURN-HELIX TRANSCRIPTIONAL REGULATOR, RRF2 FAMILY"/>
    <property type="match status" value="1"/>
</dbReference>
<evidence type="ECO:0000256" key="1">
    <source>
        <dbReference type="ARBA" id="ARBA00023125"/>
    </source>
</evidence>
<protein>
    <submittedName>
        <fullName evidence="2">Fe-S cluster assembly transcriptional regulator IscR</fullName>
    </submittedName>
</protein>
<comment type="caution">
    <text evidence="2">The sequence shown here is derived from an EMBL/GenBank/DDBJ whole genome shotgun (WGS) entry which is preliminary data.</text>
</comment>
<dbReference type="GO" id="GO:0003677">
    <property type="term" value="F:DNA binding"/>
    <property type="evidence" value="ECO:0007669"/>
    <property type="project" value="UniProtKB-KW"/>
</dbReference>
<dbReference type="InterPro" id="IPR036390">
    <property type="entry name" value="WH_DNA-bd_sf"/>
</dbReference>
<dbReference type="EMBL" id="NJGG01000001">
    <property type="protein sequence ID" value="OXL16505.1"/>
    <property type="molecule type" value="Genomic_DNA"/>
</dbReference>
<dbReference type="AlphaFoldDB" id="A0A229FWY6"/>
<sequence>MRVATKGRYAVIAMVDLANHFASDQPSQTLASISSRQNVSLSYLEQLFAKLRQAGLVDSMRGPGGGYTLARNPDEISVGQIIMAVDGIMPEQQDQQLACHALWDTLHQEMLGYMNSVTLLSLLDPETAKKIAAGVRSGKKQFEQSAQVQSKKKITKSAEVKASPRAKVKKQPIVSSVFNWGSYLLKKKKTA</sequence>
<dbReference type="NCBIfam" id="TIGR00738">
    <property type="entry name" value="rrf2_super"/>
    <property type="match status" value="1"/>
</dbReference>